<feature type="repeat" description="ANK" evidence="3">
    <location>
        <begin position="676"/>
        <end position="708"/>
    </location>
</feature>
<keyword evidence="2 3" id="KW-0040">ANK repeat</keyword>
<reference evidence="5 6" key="1">
    <citation type="submission" date="2024-06" db="EMBL/GenBank/DDBJ databases">
        <title>Sorghum-associated microbial communities from plants grown in Nebraska, USA.</title>
        <authorList>
            <person name="Schachtman D."/>
        </authorList>
    </citation>
    <scope>NUCLEOTIDE SEQUENCE [LARGE SCALE GENOMIC DNA]</scope>
    <source>
        <strain evidence="5 6">2709</strain>
    </source>
</reference>
<keyword evidence="1" id="KW-0677">Repeat</keyword>
<dbReference type="SUPFAM" id="SSF48403">
    <property type="entry name" value="Ankyrin repeat"/>
    <property type="match status" value="2"/>
</dbReference>
<accession>A0ABV2QFV9</accession>
<dbReference type="PANTHER" id="PTHR24198:SF165">
    <property type="entry name" value="ANKYRIN REPEAT-CONTAINING PROTEIN-RELATED"/>
    <property type="match status" value="1"/>
</dbReference>
<feature type="repeat" description="ANK" evidence="3">
    <location>
        <begin position="395"/>
        <end position="428"/>
    </location>
</feature>
<evidence type="ECO:0000256" key="2">
    <source>
        <dbReference type="ARBA" id="ARBA00023043"/>
    </source>
</evidence>
<keyword evidence="6" id="KW-1185">Reference proteome</keyword>
<feature type="repeat" description="ANK" evidence="3">
    <location>
        <begin position="462"/>
        <end position="495"/>
    </location>
</feature>
<dbReference type="PROSITE" id="PS50088">
    <property type="entry name" value="ANK_REPEAT"/>
    <property type="match status" value="6"/>
</dbReference>
<evidence type="ECO:0000313" key="5">
    <source>
        <dbReference type="EMBL" id="MET4579919.1"/>
    </source>
</evidence>
<feature type="repeat" description="ANK" evidence="3">
    <location>
        <begin position="176"/>
        <end position="208"/>
    </location>
</feature>
<dbReference type="RefSeq" id="WP_354448458.1">
    <property type="nucleotide sequence ID" value="NZ_JBEPSH010000012.1"/>
</dbReference>
<dbReference type="PANTHER" id="PTHR24198">
    <property type="entry name" value="ANKYRIN REPEAT AND PROTEIN KINASE DOMAIN-CONTAINING PROTEIN"/>
    <property type="match status" value="1"/>
</dbReference>
<evidence type="ECO:0000313" key="6">
    <source>
        <dbReference type="Proteomes" id="UP001549320"/>
    </source>
</evidence>
<feature type="region of interest" description="Disordered" evidence="4">
    <location>
        <begin position="881"/>
        <end position="916"/>
    </location>
</feature>
<comment type="caution">
    <text evidence="5">The sequence shown here is derived from an EMBL/GenBank/DDBJ whole genome shotgun (WGS) entry which is preliminary data.</text>
</comment>
<feature type="repeat" description="ANK" evidence="3">
    <location>
        <begin position="141"/>
        <end position="175"/>
    </location>
</feature>
<dbReference type="InterPro" id="IPR036770">
    <property type="entry name" value="Ankyrin_rpt-contain_sf"/>
</dbReference>
<organism evidence="5 6">
    <name type="scientific">Ottowia thiooxydans</name>
    <dbReference type="NCBI Taxonomy" id="219182"/>
    <lineage>
        <taxon>Bacteria</taxon>
        <taxon>Pseudomonadati</taxon>
        <taxon>Pseudomonadota</taxon>
        <taxon>Betaproteobacteria</taxon>
        <taxon>Burkholderiales</taxon>
        <taxon>Comamonadaceae</taxon>
        <taxon>Ottowia</taxon>
    </lineage>
</organism>
<sequence length="916" mass="101844">MLATHRTLERTSPVNFGSPHPGGLQSQLHFHGLVATPPQAAAPDVRRIQISDGADRETLLNGLQLIPDVRVLTAVERIRFAVERNDVLSLRELSASDPNGFFESIHDGDEVFLVRASELGHVEMLRFLLDCDVEPSMQDAAGRTALMFAAQHDHAGLGMMEMLLSCGANPDIQDDEDRTALLIAVGRQNLPMVKCLVEAKADIQLRDARNWSPLMHALSARSERRTAIAEFLLDQWRQYEREIHEPLPLGPEYETYTTALLDALDAGVDLEMFDLLLRRGADVNQAGGNTDWIRLPLISAISARRIDLAVRMLEVGADFRARDSERYNALMIVVSDQLAQRAKLLESFLRSSLVPDQRFMVNWSVQNEALSRPYRQMLELMLDEVTDHIDAQADDGRTALMDVIMAGADLAIVKRLLNLGARADLRDDDGWNALMFAVLRKRDDVVNHLMQGLPNVNAQDDRGRTALMDVIEADGELAIIKWLLERGGDVRLRDLGGWNALMYAFSMKRDALDLVLRAVTDLNVRDESGLTVLDDMIRAVGSENALLELLAKSSSFRIVYVDSAPILFDTGSMDPNRLPSPTGAPWPNGSYAPQWLAENHDRQDASYIQEKILRDMEGGATVQALQAVRECYPDHFSEVMTIHGESFLVAAAEHGHVSRVKFLLESGVNRDAQDSSGRSALFLAVWKREPEIARQLLAAGANIFLRAHDGRSALMMAVVQQRSERFELMQRLLPTDLDLRTLDGWSALTSKLASLGSGLLECMLNQITDVDEQDAQGCTALIHVIAAGADLATVSSLLIRGANIQLRDHHGWNAFMHAASSNAPEEVLEFLVFHLDRQTELIRDLQQLAADMTELVKLKSAQHGQGGVKRRLQELESDRADLENARAQRTQAVDENELVALESGQDTRTQWDPALQ</sequence>
<proteinExistence type="predicted"/>
<dbReference type="InterPro" id="IPR002110">
    <property type="entry name" value="Ankyrin_rpt"/>
</dbReference>
<feature type="region of interest" description="Disordered" evidence="4">
    <location>
        <begin position="1"/>
        <end position="21"/>
    </location>
</feature>
<evidence type="ECO:0000256" key="3">
    <source>
        <dbReference type="PROSITE-ProRule" id="PRU00023"/>
    </source>
</evidence>
<dbReference type="SMART" id="SM00248">
    <property type="entry name" value="ANK"/>
    <property type="match status" value="15"/>
</dbReference>
<dbReference type="Pfam" id="PF12796">
    <property type="entry name" value="Ank_2"/>
    <property type="match status" value="4"/>
</dbReference>
<dbReference type="PROSITE" id="PS50297">
    <property type="entry name" value="ANK_REP_REGION"/>
    <property type="match status" value="3"/>
</dbReference>
<dbReference type="Proteomes" id="UP001549320">
    <property type="component" value="Unassembled WGS sequence"/>
</dbReference>
<name>A0ABV2QFV9_9BURK</name>
<evidence type="ECO:0000256" key="4">
    <source>
        <dbReference type="SAM" id="MobiDB-lite"/>
    </source>
</evidence>
<gene>
    <name evidence="5" type="ORF">ABIE13_005056</name>
</gene>
<protein>
    <submittedName>
        <fullName evidence="5">Ankyrin repeat protein</fullName>
    </submittedName>
</protein>
<dbReference type="EMBL" id="JBEPSH010000012">
    <property type="protein sequence ID" value="MET4579919.1"/>
    <property type="molecule type" value="Genomic_DNA"/>
</dbReference>
<evidence type="ECO:0000256" key="1">
    <source>
        <dbReference type="ARBA" id="ARBA00022737"/>
    </source>
</evidence>
<feature type="repeat" description="ANK" evidence="3">
    <location>
        <begin position="643"/>
        <end position="675"/>
    </location>
</feature>
<dbReference type="Gene3D" id="1.25.40.20">
    <property type="entry name" value="Ankyrin repeat-containing domain"/>
    <property type="match status" value="5"/>
</dbReference>